<dbReference type="InterPro" id="IPR041633">
    <property type="entry name" value="Polbeta"/>
</dbReference>
<dbReference type="SUPFAM" id="SSF81301">
    <property type="entry name" value="Nucleotidyltransferase"/>
    <property type="match status" value="1"/>
</dbReference>
<dbReference type="EMBL" id="CP042905">
    <property type="protein sequence ID" value="QEE17174.1"/>
    <property type="molecule type" value="Genomic_DNA"/>
</dbReference>
<dbReference type="Gene3D" id="3.30.460.10">
    <property type="entry name" value="Beta Polymerase, domain 2"/>
    <property type="match status" value="1"/>
</dbReference>
<accession>A0A5B9DDH6</accession>
<dbReference type="RefSeq" id="WP_147664085.1">
    <property type="nucleotide sequence ID" value="NZ_CP042905.2"/>
</dbReference>
<dbReference type="PANTHER" id="PTHR43852">
    <property type="entry name" value="NUCLEOTIDYLTRANSFERASE"/>
    <property type="match status" value="1"/>
</dbReference>
<dbReference type="Proteomes" id="UP000321408">
    <property type="component" value="Chromosome"/>
</dbReference>
<dbReference type="InterPro" id="IPR052930">
    <property type="entry name" value="TA_antitoxin_MntA"/>
</dbReference>
<dbReference type="KEGG" id="psyt:DSAG12_03006"/>
<reference evidence="2 3" key="1">
    <citation type="journal article" date="2020" name="Nature">
        <title>Isolation of an archaeon at the prokaryote-eukaryote interface.</title>
        <authorList>
            <person name="Imachi H."/>
            <person name="Nobu M.K."/>
            <person name="Nakahara N."/>
            <person name="Morono Y."/>
            <person name="Ogawara M."/>
            <person name="Takaki Y."/>
            <person name="Takano Y."/>
            <person name="Uematsu K."/>
            <person name="Ikuta T."/>
            <person name="Ito M."/>
            <person name="Matsui Y."/>
            <person name="Miyazaki M."/>
            <person name="Murata K."/>
            <person name="Saito Y."/>
            <person name="Sakai S."/>
            <person name="Song C."/>
            <person name="Tasumi E."/>
            <person name="Yamanaka Y."/>
            <person name="Yamaguchi T."/>
            <person name="Kamagata Y."/>
            <person name="Tamaki H."/>
            <person name="Takai K."/>
        </authorList>
    </citation>
    <scope>NUCLEOTIDE SEQUENCE [LARGE SCALE GENOMIC DNA]</scope>
    <source>
        <strain evidence="2 3">MK-D1</strain>
    </source>
</reference>
<dbReference type="PANTHER" id="PTHR43852:SF3">
    <property type="entry name" value="NUCLEOTIDYLTRANSFERASE"/>
    <property type="match status" value="1"/>
</dbReference>
<protein>
    <submittedName>
        <fullName evidence="2">Nucleotidyltransferase domain-containing protein</fullName>
    </submittedName>
</protein>
<sequence>MLLHNKALSPKQISELRQKIRTIINPHQEILLAYLYGSAVNGPFTSHSDIDIGLYVTLDTLENQWFPIQLKNELENNLDLGLQPKHEIDIRIINQTSPKYQYSVIFQNPRILVRDEQVRVDFEKNVLLKWYDMRHTWENFYNEREEWLKSNS</sequence>
<organism evidence="2 3">
    <name type="scientific">Promethearchaeum syntrophicum</name>
    <dbReference type="NCBI Taxonomy" id="2594042"/>
    <lineage>
        <taxon>Archaea</taxon>
        <taxon>Promethearchaeati</taxon>
        <taxon>Promethearchaeota</taxon>
        <taxon>Promethearchaeia</taxon>
        <taxon>Promethearchaeales</taxon>
        <taxon>Promethearchaeaceae</taxon>
        <taxon>Promethearchaeum</taxon>
    </lineage>
</organism>
<dbReference type="CDD" id="cd05403">
    <property type="entry name" value="NT_KNTase_like"/>
    <property type="match status" value="1"/>
</dbReference>
<evidence type="ECO:0000313" key="3">
    <source>
        <dbReference type="Proteomes" id="UP000321408"/>
    </source>
</evidence>
<dbReference type="AlphaFoldDB" id="A0A5B9DDH6"/>
<dbReference type="Pfam" id="PF18765">
    <property type="entry name" value="Polbeta"/>
    <property type="match status" value="1"/>
</dbReference>
<dbReference type="InterPro" id="IPR043519">
    <property type="entry name" value="NT_sf"/>
</dbReference>
<evidence type="ECO:0000313" key="2">
    <source>
        <dbReference type="EMBL" id="QEE17174.1"/>
    </source>
</evidence>
<evidence type="ECO:0000259" key="1">
    <source>
        <dbReference type="Pfam" id="PF18765"/>
    </source>
</evidence>
<dbReference type="GeneID" id="41330981"/>
<dbReference type="GO" id="GO:0016740">
    <property type="term" value="F:transferase activity"/>
    <property type="evidence" value="ECO:0007669"/>
    <property type="project" value="UniProtKB-KW"/>
</dbReference>
<proteinExistence type="predicted"/>
<dbReference type="NCBIfam" id="NF047752">
    <property type="entry name" value="MntA_antitoxin"/>
    <property type="match status" value="1"/>
</dbReference>
<dbReference type="OrthoDB" id="23323at2157"/>
<feature type="domain" description="Polymerase beta nucleotidyltransferase" evidence="1">
    <location>
        <begin position="18"/>
        <end position="117"/>
    </location>
</feature>
<keyword evidence="3" id="KW-1185">Reference proteome</keyword>
<gene>
    <name evidence="2" type="ORF">DSAG12_03006</name>
</gene>
<reference evidence="2 3" key="2">
    <citation type="journal article" date="2024" name="Int. J. Syst. Evol. Microbiol.">
        <title>Promethearchaeum syntrophicum gen. nov., sp. nov., an anaerobic, obligately syntrophic archaeon, the first isolate of the lineage 'Asgard' archaea, and proposal of the new archaeal phylum Promethearchaeota phyl. nov. and kingdom Promethearchaeati regn. nov.</title>
        <authorList>
            <person name="Imachi H."/>
            <person name="Nobu M.K."/>
            <person name="Kato S."/>
            <person name="Takaki Y."/>
            <person name="Miyazaki M."/>
            <person name="Miyata M."/>
            <person name="Ogawara M."/>
            <person name="Saito Y."/>
            <person name="Sakai S."/>
            <person name="Tahara Y.O."/>
            <person name="Takano Y."/>
            <person name="Tasumi E."/>
            <person name="Uematsu K."/>
            <person name="Yoshimura T."/>
            <person name="Itoh T."/>
            <person name="Ohkuma M."/>
            <person name="Takai K."/>
        </authorList>
    </citation>
    <scope>NUCLEOTIDE SEQUENCE [LARGE SCALE GENOMIC DNA]</scope>
    <source>
        <strain evidence="2 3">MK-D1</strain>
    </source>
</reference>
<name>A0A5B9DDH6_9ARCH</name>